<evidence type="ECO:0000256" key="11">
    <source>
        <dbReference type="ARBA" id="ARBA00023136"/>
    </source>
</evidence>
<evidence type="ECO:0000313" key="13">
    <source>
        <dbReference type="EMBL" id="EJU00729.1"/>
    </source>
</evidence>
<dbReference type="SUPFAM" id="SSF48264">
    <property type="entry name" value="Cytochrome P450"/>
    <property type="match status" value="1"/>
</dbReference>
<dbReference type="GO" id="GO:0005506">
    <property type="term" value="F:iron ion binding"/>
    <property type="evidence" value="ECO:0007669"/>
    <property type="project" value="InterPro"/>
</dbReference>
<evidence type="ECO:0000256" key="1">
    <source>
        <dbReference type="ARBA" id="ARBA00001971"/>
    </source>
</evidence>
<dbReference type="OMA" id="HMARIFT"/>
<evidence type="ECO:0000256" key="9">
    <source>
        <dbReference type="ARBA" id="ARBA00023004"/>
    </source>
</evidence>
<evidence type="ECO:0000256" key="3">
    <source>
        <dbReference type="ARBA" id="ARBA00010617"/>
    </source>
</evidence>
<reference evidence="13 14" key="1">
    <citation type="journal article" date="2012" name="Science">
        <title>The Paleozoic origin of enzymatic lignin decomposition reconstructed from 31 fungal genomes.</title>
        <authorList>
            <person name="Floudas D."/>
            <person name="Binder M."/>
            <person name="Riley R."/>
            <person name="Barry K."/>
            <person name="Blanchette R.A."/>
            <person name="Henrissat B."/>
            <person name="Martinez A.T."/>
            <person name="Otillar R."/>
            <person name="Spatafora J.W."/>
            <person name="Yadav J.S."/>
            <person name="Aerts A."/>
            <person name="Benoit I."/>
            <person name="Boyd A."/>
            <person name="Carlson A."/>
            <person name="Copeland A."/>
            <person name="Coutinho P.M."/>
            <person name="de Vries R.P."/>
            <person name="Ferreira P."/>
            <person name="Findley K."/>
            <person name="Foster B."/>
            <person name="Gaskell J."/>
            <person name="Glotzer D."/>
            <person name="Gorecki P."/>
            <person name="Heitman J."/>
            <person name="Hesse C."/>
            <person name="Hori C."/>
            <person name="Igarashi K."/>
            <person name="Jurgens J.A."/>
            <person name="Kallen N."/>
            <person name="Kersten P."/>
            <person name="Kohler A."/>
            <person name="Kuees U."/>
            <person name="Kumar T.K.A."/>
            <person name="Kuo A."/>
            <person name="LaButti K."/>
            <person name="Larrondo L.F."/>
            <person name="Lindquist E."/>
            <person name="Ling A."/>
            <person name="Lombard V."/>
            <person name="Lucas S."/>
            <person name="Lundell T."/>
            <person name="Martin R."/>
            <person name="McLaughlin D.J."/>
            <person name="Morgenstern I."/>
            <person name="Morin E."/>
            <person name="Murat C."/>
            <person name="Nagy L.G."/>
            <person name="Nolan M."/>
            <person name="Ohm R.A."/>
            <person name="Patyshakuliyeva A."/>
            <person name="Rokas A."/>
            <person name="Ruiz-Duenas F.J."/>
            <person name="Sabat G."/>
            <person name="Salamov A."/>
            <person name="Samejima M."/>
            <person name="Schmutz J."/>
            <person name="Slot J.C."/>
            <person name="St John F."/>
            <person name="Stenlid J."/>
            <person name="Sun H."/>
            <person name="Sun S."/>
            <person name="Syed K."/>
            <person name="Tsang A."/>
            <person name="Wiebenga A."/>
            <person name="Young D."/>
            <person name="Pisabarro A."/>
            <person name="Eastwood D.C."/>
            <person name="Martin F."/>
            <person name="Cullen D."/>
            <person name="Grigoriev I.V."/>
            <person name="Hibbett D.S."/>
        </authorList>
    </citation>
    <scope>NUCLEOTIDE SEQUENCE [LARGE SCALE GENOMIC DNA]</scope>
    <source>
        <strain evidence="13 14">DJM-731 SS1</strain>
    </source>
</reference>
<dbReference type="InterPro" id="IPR036396">
    <property type="entry name" value="Cyt_P450_sf"/>
</dbReference>
<name>M5FWI1_DACPD</name>
<evidence type="ECO:0000256" key="10">
    <source>
        <dbReference type="ARBA" id="ARBA00023033"/>
    </source>
</evidence>
<proteinExistence type="inferred from homology"/>
<dbReference type="EMBL" id="JH795866">
    <property type="protein sequence ID" value="EJU00729.1"/>
    <property type="molecule type" value="Genomic_DNA"/>
</dbReference>
<dbReference type="GO" id="GO:0020037">
    <property type="term" value="F:heme binding"/>
    <property type="evidence" value="ECO:0007669"/>
    <property type="project" value="InterPro"/>
</dbReference>
<keyword evidence="7" id="KW-1133">Transmembrane helix</keyword>
<dbReference type="AlphaFoldDB" id="M5FWI1"/>
<evidence type="ECO:0000313" key="14">
    <source>
        <dbReference type="Proteomes" id="UP000030653"/>
    </source>
</evidence>
<evidence type="ECO:0000256" key="12">
    <source>
        <dbReference type="SAM" id="SignalP"/>
    </source>
</evidence>
<evidence type="ECO:0000256" key="8">
    <source>
        <dbReference type="ARBA" id="ARBA00023002"/>
    </source>
</evidence>
<dbReference type="Pfam" id="PF00067">
    <property type="entry name" value="p450"/>
    <property type="match status" value="1"/>
</dbReference>
<sequence length="150" mass="16768">MPAYILFLFALLILLLFSIRRRSHGAAYPPGPQGIPVLGNVLELPRSLLFLKLAEWAQVQGPLYTVNILGQPLVIINCAKEAADLLDRSSLITGGRPSLIKASDFLTRGLVIPLIDKGERWRLMRKATHERLNVRDTKSFVQSKKTKLLV</sequence>
<dbReference type="Proteomes" id="UP000030653">
    <property type="component" value="Unassembled WGS sequence"/>
</dbReference>
<dbReference type="GO" id="GO:0016705">
    <property type="term" value="F:oxidoreductase activity, acting on paired donors, with incorporation or reduction of molecular oxygen"/>
    <property type="evidence" value="ECO:0007669"/>
    <property type="project" value="InterPro"/>
</dbReference>
<feature type="signal peptide" evidence="12">
    <location>
        <begin position="1"/>
        <end position="25"/>
    </location>
</feature>
<evidence type="ECO:0000256" key="2">
    <source>
        <dbReference type="ARBA" id="ARBA00004370"/>
    </source>
</evidence>
<feature type="chain" id="PRO_5004067245" description="Cytochrome P450" evidence="12">
    <location>
        <begin position="26"/>
        <end position="150"/>
    </location>
</feature>
<dbReference type="InterPro" id="IPR050364">
    <property type="entry name" value="Cytochrome_P450_fung"/>
</dbReference>
<keyword evidence="6" id="KW-0479">Metal-binding</keyword>
<organism evidence="13 14">
    <name type="scientific">Dacryopinax primogenitus (strain DJM 731)</name>
    <name type="common">Brown rot fungus</name>
    <dbReference type="NCBI Taxonomy" id="1858805"/>
    <lineage>
        <taxon>Eukaryota</taxon>
        <taxon>Fungi</taxon>
        <taxon>Dikarya</taxon>
        <taxon>Basidiomycota</taxon>
        <taxon>Agaricomycotina</taxon>
        <taxon>Dacrymycetes</taxon>
        <taxon>Dacrymycetales</taxon>
        <taxon>Dacrymycetaceae</taxon>
        <taxon>Dacryopinax</taxon>
    </lineage>
</organism>
<dbReference type="OrthoDB" id="1055148at2759"/>
<keyword evidence="5" id="KW-0812">Transmembrane</keyword>
<dbReference type="GO" id="GO:0004497">
    <property type="term" value="F:monooxygenase activity"/>
    <property type="evidence" value="ECO:0007669"/>
    <property type="project" value="UniProtKB-KW"/>
</dbReference>
<keyword evidence="12" id="KW-0732">Signal</keyword>
<keyword evidence="9" id="KW-0408">Iron</keyword>
<evidence type="ECO:0000256" key="6">
    <source>
        <dbReference type="ARBA" id="ARBA00022723"/>
    </source>
</evidence>
<keyword evidence="8" id="KW-0560">Oxidoreductase</keyword>
<dbReference type="Gene3D" id="1.10.630.10">
    <property type="entry name" value="Cytochrome P450"/>
    <property type="match status" value="1"/>
</dbReference>
<keyword evidence="4" id="KW-0349">Heme</keyword>
<dbReference type="RefSeq" id="XP_040627626.1">
    <property type="nucleotide sequence ID" value="XM_040775867.1"/>
</dbReference>
<dbReference type="PANTHER" id="PTHR46300">
    <property type="entry name" value="P450, PUTATIVE (EUROFUNG)-RELATED-RELATED"/>
    <property type="match status" value="1"/>
</dbReference>
<dbReference type="HOGENOM" id="CLU_001570_2_2_1"/>
<protein>
    <recommendedName>
        <fullName evidence="15">Cytochrome P450</fullName>
    </recommendedName>
</protein>
<keyword evidence="14" id="KW-1185">Reference proteome</keyword>
<evidence type="ECO:0000256" key="5">
    <source>
        <dbReference type="ARBA" id="ARBA00022692"/>
    </source>
</evidence>
<gene>
    <name evidence="13" type="ORF">DACRYDRAFT_68234</name>
</gene>
<dbReference type="PANTHER" id="PTHR46300:SF2">
    <property type="entry name" value="CYTOCHROME P450 MONOOXYGENASE ALNH-RELATED"/>
    <property type="match status" value="1"/>
</dbReference>
<evidence type="ECO:0000256" key="7">
    <source>
        <dbReference type="ARBA" id="ARBA00022989"/>
    </source>
</evidence>
<keyword evidence="11" id="KW-0472">Membrane</keyword>
<evidence type="ECO:0008006" key="15">
    <source>
        <dbReference type="Google" id="ProtNLM"/>
    </source>
</evidence>
<keyword evidence="10" id="KW-0503">Monooxygenase</keyword>
<evidence type="ECO:0000256" key="4">
    <source>
        <dbReference type="ARBA" id="ARBA00022617"/>
    </source>
</evidence>
<dbReference type="STRING" id="1858805.M5FWI1"/>
<dbReference type="GeneID" id="63690929"/>
<dbReference type="InterPro" id="IPR001128">
    <property type="entry name" value="Cyt_P450"/>
</dbReference>
<comment type="subcellular location">
    <subcellularLocation>
        <location evidence="2">Membrane</location>
    </subcellularLocation>
</comment>
<accession>M5FWI1</accession>
<dbReference type="GO" id="GO:0016020">
    <property type="term" value="C:membrane"/>
    <property type="evidence" value="ECO:0007669"/>
    <property type="project" value="UniProtKB-SubCell"/>
</dbReference>
<comment type="similarity">
    <text evidence="3">Belongs to the cytochrome P450 family.</text>
</comment>
<comment type="cofactor">
    <cofactor evidence="1">
        <name>heme</name>
        <dbReference type="ChEBI" id="CHEBI:30413"/>
    </cofactor>
</comment>